<name>A0ABV9T1N1_9BACT</name>
<proteinExistence type="predicted"/>
<evidence type="ECO:0000313" key="1">
    <source>
        <dbReference type="EMBL" id="MFC4872628.1"/>
    </source>
</evidence>
<dbReference type="RefSeq" id="WP_377065187.1">
    <property type="nucleotide sequence ID" value="NZ_JBHSJJ010000006.1"/>
</dbReference>
<dbReference type="EMBL" id="JBHSJJ010000006">
    <property type="protein sequence ID" value="MFC4872628.1"/>
    <property type="molecule type" value="Genomic_DNA"/>
</dbReference>
<evidence type="ECO:0000313" key="2">
    <source>
        <dbReference type="Proteomes" id="UP001595818"/>
    </source>
</evidence>
<accession>A0ABV9T1N1</accession>
<organism evidence="1 2">
    <name type="scientific">Negadavirga shengliensis</name>
    <dbReference type="NCBI Taxonomy" id="1389218"/>
    <lineage>
        <taxon>Bacteria</taxon>
        <taxon>Pseudomonadati</taxon>
        <taxon>Bacteroidota</taxon>
        <taxon>Cytophagia</taxon>
        <taxon>Cytophagales</taxon>
        <taxon>Cyclobacteriaceae</taxon>
        <taxon>Negadavirga</taxon>
    </lineage>
</organism>
<dbReference type="Proteomes" id="UP001595818">
    <property type="component" value="Unassembled WGS sequence"/>
</dbReference>
<reference evidence="2" key="1">
    <citation type="journal article" date="2019" name="Int. J. Syst. Evol. Microbiol.">
        <title>The Global Catalogue of Microorganisms (GCM) 10K type strain sequencing project: providing services to taxonomists for standard genome sequencing and annotation.</title>
        <authorList>
            <consortium name="The Broad Institute Genomics Platform"/>
            <consortium name="The Broad Institute Genome Sequencing Center for Infectious Disease"/>
            <person name="Wu L."/>
            <person name="Ma J."/>
        </authorList>
    </citation>
    <scope>NUCLEOTIDE SEQUENCE [LARGE SCALE GENOMIC DNA]</scope>
    <source>
        <strain evidence="2">CGMCC 4.7466</strain>
    </source>
</reference>
<sequence length="492" mass="54557">MEKKNSKGRKNIEIERRQFVKSSAALAALPFWGITPFLDDTRKDESEFLNNRDEAKTPNKMNASHALSDLLQFPFLNALFGRRARRFGLGMEIPSGPLAYRSEKEPVPLSEIEQMLLVAAATGVSGWNFGVPFSPAVPTSHAEFTLRFTGRTAPTAAGLGTPALFFTDDDGCYCTRTRDVKPTDMQELNNGEDALKHIVAVCREQTARIKPGRLDLPSEPPHILPPNLWWANKPGSTLFMPVADTAEECLGIVALMIRHGAMVVDEQTGNPAGNLEPFVRSGLLDSHKRFPISELLAIVSEGACLAAGFKGHNMVLMLQAMGLGGLYFSGLDDMSIMGARIKDGIAGLGFEFVEDERWVTPNPVGLKGVYESLCPPFYPDMHAAVKVFVQRKFGENGAYKPNPSGPWRDGQEVKKTVEPYSQDFVDCMSEVAQYIYNKFGKFPGLRSTIMMPGFVQAHHLDIEFYDKFFKSGAYLESHLHHMKAWHSEKHLG</sequence>
<protein>
    <submittedName>
        <fullName evidence="1">Uncharacterized protein</fullName>
    </submittedName>
</protein>
<gene>
    <name evidence="1" type="ORF">ACFPFU_13105</name>
</gene>
<keyword evidence="2" id="KW-1185">Reference proteome</keyword>
<comment type="caution">
    <text evidence="1">The sequence shown here is derived from an EMBL/GenBank/DDBJ whole genome shotgun (WGS) entry which is preliminary data.</text>
</comment>